<feature type="domain" description="EF-hand" evidence="2">
    <location>
        <begin position="35"/>
        <end position="70"/>
    </location>
</feature>
<comment type="caution">
    <text evidence="3">The sequence shown here is derived from an EMBL/GenBank/DDBJ whole genome shotgun (WGS) entry which is preliminary data.</text>
</comment>
<keyword evidence="4" id="KW-1185">Reference proteome</keyword>
<protein>
    <recommendedName>
        <fullName evidence="2">EF-hand domain-containing protein</fullName>
    </recommendedName>
</protein>
<dbReference type="OrthoDB" id="1881481at2759"/>
<evidence type="ECO:0000256" key="1">
    <source>
        <dbReference type="SAM" id="MobiDB-lite"/>
    </source>
</evidence>
<dbReference type="Proteomes" id="UP001152561">
    <property type="component" value="Unassembled WGS sequence"/>
</dbReference>
<dbReference type="SUPFAM" id="SSF47473">
    <property type="entry name" value="EF-hand"/>
    <property type="match status" value="1"/>
</dbReference>
<evidence type="ECO:0000259" key="2">
    <source>
        <dbReference type="PROSITE" id="PS50222"/>
    </source>
</evidence>
<dbReference type="GO" id="GO:0005509">
    <property type="term" value="F:calcium ion binding"/>
    <property type="evidence" value="ECO:0007669"/>
    <property type="project" value="InterPro"/>
</dbReference>
<dbReference type="PANTHER" id="PTHR34574">
    <property type="entry name" value="CALCIUM-BINDING EF-HAND FAMILY PROTEIN-RELATED"/>
    <property type="match status" value="1"/>
</dbReference>
<feature type="region of interest" description="Disordered" evidence="1">
    <location>
        <begin position="1"/>
        <end position="20"/>
    </location>
</feature>
<dbReference type="AlphaFoldDB" id="A0A9Q1QVG3"/>
<dbReference type="EMBL" id="JAJAGQ010000022">
    <property type="protein sequence ID" value="KAJ8530245.1"/>
    <property type="molecule type" value="Genomic_DNA"/>
</dbReference>
<organism evidence="3 4">
    <name type="scientific">Anisodus acutangulus</name>
    <dbReference type="NCBI Taxonomy" id="402998"/>
    <lineage>
        <taxon>Eukaryota</taxon>
        <taxon>Viridiplantae</taxon>
        <taxon>Streptophyta</taxon>
        <taxon>Embryophyta</taxon>
        <taxon>Tracheophyta</taxon>
        <taxon>Spermatophyta</taxon>
        <taxon>Magnoliopsida</taxon>
        <taxon>eudicotyledons</taxon>
        <taxon>Gunneridae</taxon>
        <taxon>Pentapetalae</taxon>
        <taxon>asterids</taxon>
        <taxon>lamiids</taxon>
        <taxon>Solanales</taxon>
        <taxon>Solanaceae</taxon>
        <taxon>Solanoideae</taxon>
        <taxon>Hyoscyameae</taxon>
        <taxon>Anisodus</taxon>
    </lineage>
</organism>
<dbReference type="PROSITE" id="PS50222">
    <property type="entry name" value="EF_HAND_2"/>
    <property type="match status" value="1"/>
</dbReference>
<evidence type="ECO:0000313" key="3">
    <source>
        <dbReference type="EMBL" id="KAJ8530245.1"/>
    </source>
</evidence>
<proteinExistence type="predicted"/>
<dbReference type="PANTHER" id="PTHR34574:SF13">
    <property type="entry name" value="EF-HAND DOMAIN-CONTAINING PROTEIN"/>
    <property type="match status" value="1"/>
</dbReference>
<dbReference type="Gene3D" id="1.10.238.10">
    <property type="entry name" value="EF-hand"/>
    <property type="match status" value="1"/>
</dbReference>
<reference evidence="4" key="1">
    <citation type="journal article" date="2023" name="Proc. Natl. Acad. Sci. U.S.A.">
        <title>Genomic and structural basis for evolution of tropane alkaloid biosynthesis.</title>
        <authorList>
            <person name="Wanga Y.-J."/>
            <person name="Taina T."/>
            <person name="Yua J.-Y."/>
            <person name="Lia J."/>
            <person name="Xua B."/>
            <person name="Chenc J."/>
            <person name="D'Auriad J.C."/>
            <person name="Huanga J.-P."/>
            <person name="Huanga S.-X."/>
        </authorList>
    </citation>
    <scope>NUCLEOTIDE SEQUENCE [LARGE SCALE GENOMIC DNA]</scope>
    <source>
        <strain evidence="4">cv. KIB-2019</strain>
    </source>
</reference>
<sequence length="375" mass="41308">MEEENEVMMKMKGSGSESQVMDGSDIMKLVGNEEVFSNFVDHKFQELDIDQDGKFSVKELQPAVADIGVALGLPAQGSSPESDHIYSEVLQEFTHGKQEKVSKTKFKEVLSDILLGMAAGLKRDPIVLLRMDGEDLLEFVRSPAFEPETLSMFSEMELPDGSLKDYIIKAFEKLTVDQGMPPASDSWVMSNVVEPVVESCIGASNEQPVSQETFLAEFKKVAESAAQRLKEQPVIVAHIENTFDGSGIKRLLSNKFELDKTLDSALKTVPRDRHGKMSKEYLRVALDVLAPSAGLPPVGVVDQMDKVIQEVRKMLDADDGKMVKEEEFKKLLTEILGSMMLQLEGNPVSVSTNSVVHEPLASASTLLQPPSNSEM</sequence>
<accession>A0A9Q1QVG3</accession>
<evidence type="ECO:0000313" key="4">
    <source>
        <dbReference type="Proteomes" id="UP001152561"/>
    </source>
</evidence>
<gene>
    <name evidence="3" type="ORF">K7X08_037080</name>
</gene>
<dbReference type="InterPro" id="IPR002048">
    <property type="entry name" value="EF_hand_dom"/>
</dbReference>
<dbReference type="InterPro" id="IPR011992">
    <property type="entry name" value="EF-hand-dom_pair"/>
</dbReference>
<name>A0A9Q1QVG3_9SOLA</name>